<protein>
    <submittedName>
        <fullName evidence="1">Uncharacterized protein</fullName>
    </submittedName>
</protein>
<proteinExistence type="predicted"/>
<name>Q2PXY1_9BACT</name>
<organism evidence="1">
    <name type="scientific">uncultured marine bacterium Ant4D5</name>
    <dbReference type="NCBI Taxonomy" id="360428"/>
    <lineage>
        <taxon>Bacteria</taxon>
        <taxon>environmental samples</taxon>
    </lineage>
</organism>
<accession>Q2PXY1</accession>
<reference evidence="1" key="1">
    <citation type="journal article" date="2006" name="Appl. Environ. Microbiol.">
        <title>Comparative genomics of DNA fragments from six Antarctic marine planktonic bacteria.</title>
        <authorList>
            <person name="Grzymski J.J."/>
            <person name="Carter B.J."/>
            <person name="DeLong E.F."/>
            <person name="Feldman R.A."/>
            <person name="Ghadiri A."/>
            <person name="Murray A.E."/>
        </authorList>
    </citation>
    <scope>NUCLEOTIDE SEQUENCE</scope>
</reference>
<dbReference type="EMBL" id="DQ295242">
    <property type="protein sequence ID" value="ABC25446.1"/>
    <property type="molecule type" value="Genomic_DNA"/>
</dbReference>
<evidence type="ECO:0000313" key="1">
    <source>
        <dbReference type="EMBL" id="ABC25446.1"/>
    </source>
</evidence>
<dbReference type="AlphaFoldDB" id="Q2PXY1"/>
<sequence length="88" mass="10168">METVYAGPWSARVKFDHEASSDTTFQRVTFGQPRMSDFGDYFVDVSNSLSTTRLFPNRDSFDRIIEQNPVVVCGVYRVLTERLRNRLA</sequence>